<protein>
    <submittedName>
        <fullName evidence="5">SDR family oxidoreductase</fullName>
    </submittedName>
</protein>
<dbReference type="Pfam" id="PF00106">
    <property type="entry name" value="adh_short"/>
    <property type="match status" value="1"/>
</dbReference>
<dbReference type="InterPro" id="IPR057326">
    <property type="entry name" value="KR_dom"/>
</dbReference>
<name>A0A5D0RI73_9RHOB</name>
<organism evidence="5 6">
    <name type="scientific">Maritimibacter fusiformis</name>
    <dbReference type="NCBI Taxonomy" id="2603819"/>
    <lineage>
        <taxon>Bacteria</taxon>
        <taxon>Pseudomonadati</taxon>
        <taxon>Pseudomonadota</taxon>
        <taxon>Alphaproteobacteria</taxon>
        <taxon>Rhodobacterales</taxon>
        <taxon>Roseobacteraceae</taxon>
        <taxon>Maritimibacter</taxon>
    </lineage>
</organism>
<dbReference type="SUPFAM" id="SSF51735">
    <property type="entry name" value="NAD(P)-binding Rossmann-fold domains"/>
    <property type="match status" value="1"/>
</dbReference>
<evidence type="ECO:0000313" key="5">
    <source>
        <dbReference type="EMBL" id="TYB81143.1"/>
    </source>
</evidence>
<comment type="similarity">
    <text evidence="1 3">Belongs to the short-chain dehydrogenases/reductases (SDR) family.</text>
</comment>
<proteinExistence type="inferred from homology"/>
<keyword evidence="6" id="KW-1185">Reference proteome</keyword>
<reference evidence="5 6" key="1">
    <citation type="submission" date="2019-08" db="EMBL/GenBank/DDBJ databases">
        <title>Identification of a novel species of the genus Boseongicola.</title>
        <authorList>
            <person name="Zhang X.-Q."/>
        </authorList>
    </citation>
    <scope>NUCLEOTIDE SEQUENCE [LARGE SCALE GENOMIC DNA]</scope>
    <source>
        <strain evidence="5 6">HY14</strain>
    </source>
</reference>
<dbReference type="PRINTS" id="PR00080">
    <property type="entry name" value="SDRFAMILY"/>
</dbReference>
<evidence type="ECO:0000313" key="6">
    <source>
        <dbReference type="Proteomes" id="UP000322080"/>
    </source>
</evidence>
<dbReference type="Gene3D" id="3.40.50.720">
    <property type="entry name" value="NAD(P)-binding Rossmann-like Domain"/>
    <property type="match status" value="1"/>
</dbReference>
<dbReference type="PROSITE" id="PS00061">
    <property type="entry name" value="ADH_SHORT"/>
    <property type="match status" value="1"/>
</dbReference>
<dbReference type="SMART" id="SM00822">
    <property type="entry name" value="PKS_KR"/>
    <property type="match status" value="1"/>
</dbReference>
<comment type="caution">
    <text evidence="5">The sequence shown here is derived from an EMBL/GenBank/DDBJ whole genome shotgun (WGS) entry which is preliminary data.</text>
</comment>
<dbReference type="InterPro" id="IPR036291">
    <property type="entry name" value="NAD(P)-bd_dom_sf"/>
</dbReference>
<dbReference type="CDD" id="cd05339">
    <property type="entry name" value="17beta-HSDXI-like_SDR_c"/>
    <property type="match status" value="1"/>
</dbReference>
<accession>A0A5D0RI73</accession>
<evidence type="ECO:0000256" key="3">
    <source>
        <dbReference type="RuleBase" id="RU000363"/>
    </source>
</evidence>
<evidence type="ECO:0000256" key="2">
    <source>
        <dbReference type="ARBA" id="ARBA00023002"/>
    </source>
</evidence>
<dbReference type="PANTHER" id="PTHR24322:SF736">
    <property type="entry name" value="RETINOL DEHYDROGENASE 10"/>
    <property type="match status" value="1"/>
</dbReference>
<dbReference type="EMBL" id="VSIY01000009">
    <property type="protein sequence ID" value="TYB81143.1"/>
    <property type="molecule type" value="Genomic_DNA"/>
</dbReference>
<sequence>MTDISGRTALITGGASGIGLLMGEILLQKGLERLIVWDVSDQNIAVAAERLSPGAEFHRIDVTDTAAMLDVAGQIGEAGPPVDILINNAGIVVGRPFATHNHEDIDRTMQVNATALMHLTRALLPGMMTRGQGHVVNIASAAALLSNPGMSVYCASKWAVVGWSDSLRLEMEAAKTGVRVTTVLPYYIDTGMFDGVKSPVIPILKPKPTANRIVRAIERDRIFLRMPAIVNLLPLVRGILPARVFDIVVGRIFGIYESMTDFTGRQT</sequence>
<dbReference type="AlphaFoldDB" id="A0A5D0RI73"/>
<dbReference type="PANTHER" id="PTHR24322">
    <property type="entry name" value="PKSB"/>
    <property type="match status" value="1"/>
</dbReference>
<evidence type="ECO:0000259" key="4">
    <source>
        <dbReference type="SMART" id="SM00822"/>
    </source>
</evidence>
<feature type="domain" description="Ketoreductase" evidence="4">
    <location>
        <begin position="7"/>
        <end position="196"/>
    </location>
</feature>
<keyword evidence="2" id="KW-0560">Oxidoreductase</keyword>
<dbReference type="InterPro" id="IPR020904">
    <property type="entry name" value="Sc_DH/Rdtase_CS"/>
</dbReference>
<dbReference type="RefSeq" id="WP_148378207.1">
    <property type="nucleotide sequence ID" value="NZ_VSIY01000009.1"/>
</dbReference>
<dbReference type="GO" id="GO:0016616">
    <property type="term" value="F:oxidoreductase activity, acting on the CH-OH group of donors, NAD or NADP as acceptor"/>
    <property type="evidence" value="ECO:0007669"/>
    <property type="project" value="TreeGrafter"/>
</dbReference>
<dbReference type="Proteomes" id="UP000322080">
    <property type="component" value="Unassembled WGS sequence"/>
</dbReference>
<dbReference type="PRINTS" id="PR00081">
    <property type="entry name" value="GDHRDH"/>
</dbReference>
<evidence type="ECO:0000256" key="1">
    <source>
        <dbReference type="ARBA" id="ARBA00006484"/>
    </source>
</evidence>
<gene>
    <name evidence="5" type="ORF">FVF75_11950</name>
</gene>
<dbReference type="InterPro" id="IPR002347">
    <property type="entry name" value="SDR_fam"/>
</dbReference>